<name>A0A0S4IW26_BODSA</name>
<organism evidence="2 3">
    <name type="scientific">Bodo saltans</name>
    <name type="common">Flagellated protozoan</name>
    <dbReference type="NCBI Taxonomy" id="75058"/>
    <lineage>
        <taxon>Eukaryota</taxon>
        <taxon>Discoba</taxon>
        <taxon>Euglenozoa</taxon>
        <taxon>Kinetoplastea</taxon>
        <taxon>Metakinetoplastina</taxon>
        <taxon>Eubodonida</taxon>
        <taxon>Bodonidae</taxon>
        <taxon>Bodo</taxon>
    </lineage>
</organism>
<accession>A0A0S4IW26</accession>
<dbReference type="Proteomes" id="UP000051952">
    <property type="component" value="Unassembled WGS sequence"/>
</dbReference>
<dbReference type="EMBL" id="CYKH01000543">
    <property type="protein sequence ID" value="CUG05679.1"/>
    <property type="molecule type" value="Genomic_DNA"/>
</dbReference>
<feature type="compositionally biased region" description="Polar residues" evidence="1">
    <location>
        <begin position="699"/>
        <end position="711"/>
    </location>
</feature>
<feature type="region of interest" description="Disordered" evidence="1">
    <location>
        <begin position="259"/>
        <end position="292"/>
    </location>
</feature>
<protein>
    <submittedName>
        <fullName evidence="2">Uncharacterized protein</fullName>
    </submittedName>
</protein>
<feature type="region of interest" description="Disordered" evidence="1">
    <location>
        <begin position="690"/>
        <end position="711"/>
    </location>
</feature>
<reference evidence="3" key="1">
    <citation type="submission" date="2015-09" db="EMBL/GenBank/DDBJ databases">
        <authorList>
            <consortium name="Pathogen Informatics"/>
        </authorList>
    </citation>
    <scope>NUCLEOTIDE SEQUENCE [LARGE SCALE GENOMIC DNA]</scope>
    <source>
        <strain evidence="3">Lake Konstanz</strain>
    </source>
</reference>
<gene>
    <name evidence="2" type="ORF">BSAL_71100</name>
</gene>
<evidence type="ECO:0000313" key="2">
    <source>
        <dbReference type="EMBL" id="CUG05679.1"/>
    </source>
</evidence>
<dbReference type="VEuPathDB" id="TriTrypDB:BSAL_71100"/>
<keyword evidence="3" id="KW-1185">Reference proteome</keyword>
<evidence type="ECO:0000256" key="1">
    <source>
        <dbReference type="SAM" id="MobiDB-lite"/>
    </source>
</evidence>
<evidence type="ECO:0000313" key="3">
    <source>
        <dbReference type="Proteomes" id="UP000051952"/>
    </source>
</evidence>
<proteinExistence type="predicted"/>
<sequence length="711" mass="78069">MASSMEEVVVHQFWSTAEELWDQHFPLAAIATLEGLLRRPIPASLVVEDIKTRLRLADMMLCEAVHPEWARRTLEPARDLAHHHAVDAPLRVELLRLLSVCARRKHQHKLSVSYLEEALKSIADQRKRKVASLPVDLVIAEVCVHLELSRTWYSKLLETNFLDADAAHHLVKISSVYERFALHSSTSPMAITLCVCHIYGLLCASKFQDVARHLQQAVALFGAMPELTILKGLVEFSLLDGGPQSLALGFERGRGVVEGSIQPSSPLRKRVRSEGNSPSPVPATGTSDTSSHPHGVLWLSEGALFVHDQLVELLKTIAKIGSSSNTSSSSAASTTITPQVVDRTFASLMSSIEDQMKRLMNVKSGGAVTSNHQHNASTNANQSELRFLIAVKFCALSEVAALEITQLNFTAAVVKVDALRHYLELFYKHSKHFAHQVHFLAGVLFSAIAIGTMEDRIDGDHAAQAQHHFSAAAEAASDPQAAIFVDLMRCSLWWNMAFPLRKAQQTSSSSSAYQSRTALLASFSNTLDALKESHNDHPQKWTPRLRACLFLLCGCQSLEVFDYPTAVQHFKTAADVARKAMGMASPLLSLSLRLLAIAHHHSGVAEASDVAMTTSTQLSNRNHDESNLVHCLEWTLSRMLIGCDADIKHREQLLRSLESSREHIKVQLAHVVSMDELSRLKDFCAHAQVGSGGRPSGMGTPQSTGDSIVPS</sequence>
<dbReference type="AlphaFoldDB" id="A0A0S4IW26"/>
<feature type="compositionally biased region" description="Polar residues" evidence="1">
    <location>
        <begin position="274"/>
        <end position="292"/>
    </location>
</feature>